<accession>A0A975AUQ8</accession>
<dbReference type="SUPFAM" id="SSF56784">
    <property type="entry name" value="HAD-like"/>
    <property type="match status" value="1"/>
</dbReference>
<evidence type="ECO:0000313" key="20">
    <source>
        <dbReference type="EMBL" id="QSZ26810.1"/>
    </source>
</evidence>
<dbReference type="NCBIfam" id="TIGR01494">
    <property type="entry name" value="ATPase_P-type"/>
    <property type="match status" value="3"/>
</dbReference>
<evidence type="ECO:0000313" key="21">
    <source>
        <dbReference type="Proteomes" id="UP000671913"/>
    </source>
</evidence>
<dbReference type="PRINTS" id="PR01836">
    <property type="entry name" value="MGATPASE"/>
</dbReference>
<dbReference type="PANTHER" id="PTHR42861">
    <property type="entry name" value="CALCIUM-TRANSPORTING ATPASE"/>
    <property type="match status" value="1"/>
</dbReference>
<feature type="domain" description="Cation-transporting P-type ATPase N-terminal" evidence="19">
    <location>
        <begin position="21"/>
        <end position="94"/>
    </location>
</feature>
<dbReference type="InterPro" id="IPR023214">
    <property type="entry name" value="HAD_sf"/>
</dbReference>
<feature type="transmembrane region" description="Helical" evidence="18">
    <location>
        <begin position="297"/>
        <end position="324"/>
    </location>
</feature>
<evidence type="ECO:0000256" key="5">
    <source>
        <dbReference type="ARBA" id="ARBA00013555"/>
    </source>
</evidence>
<evidence type="ECO:0000256" key="16">
    <source>
        <dbReference type="ARBA" id="ARBA00029806"/>
    </source>
</evidence>
<dbReference type="InterPro" id="IPR018303">
    <property type="entry name" value="ATPase_P-typ_P_site"/>
</dbReference>
<dbReference type="GO" id="GO:0016887">
    <property type="term" value="F:ATP hydrolysis activity"/>
    <property type="evidence" value="ECO:0007669"/>
    <property type="project" value="InterPro"/>
</dbReference>
<feature type="transmembrane region" description="Helical" evidence="18">
    <location>
        <begin position="273"/>
        <end position="291"/>
    </location>
</feature>
<dbReference type="SFLD" id="SFLDG00002">
    <property type="entry name" value="C1.7:_P-type_atpase_like"/>
    <property type="match status" value="1"/>
</dbReference>
<dbReference type="AlphaFoldDB" id="A0A975AUQ8"/>
<evidence type="ECO:0000256" key="3">
    <source>
        <dbReference type="ARBA" id="ARBA00008746"/>
    </source>
</evidence>
<dbReference type="RefSeq" id="WP_284679496.1">
    <property type="nucleotide sequence ID" value="NZ_CP060096.1"/>
</dbReference>
<dbReference type="EMBL" id="CP060096">
    <property type="protein sequence ID" value="QSZ26810.1"/>
    <property type="molecule type" value="Genomic_DNA"/>
</dbReference>
<dbReference type="Pfam" id="PF13246">
    <property type="entry name" value="Cation_ATPase"/>
    <property type="match status" value="1"/>
</dbReference>
<sequence>MFKKTMRKEGNQLLNKEQLLAYSDMNIDVLFKNLDTSLNGLTEEAVKNKRLIYGKNEIAEGKKESIFHKLFTAFVNPFNIVLMIIATVSLFTDVILVSPSDRDYSTILIISIMIIVSAFLRFFQEWRSEKAAEELKAMVRLTALVKRQETGKREIAISELVPGDIIYLAAGDIVPADVRIIKSKDLFIDQAVLTGESQPVEKFDKVITDTSLSKNPIERFNLAFMGSNVISGTAICVTIATGETTYFGNIAKYLKEKHVITNFEKGVNSVSWLLVRFMAMMVPVVFFINGFTKGDWLQALLFALSVAVGLTPEMLPMIVTTNLAKGAVNMSKKKTIVKKLSSMQNFGAMDVLCTDKTGTLTMNKIVLERYMDVHGKEDTRVLKHAYINSYFQTGLKNVMDNAILDHVGEEFSWIRDNYEKVDEIPFDFERRRMSVVVKDKNNKTQLITKGAIEEMLSICSYAEYHGKVIPLTNELRNEIINTVYKFNADGFRVIGVAQKNDPPVEGMFGTKDENNMVLIGYLAFLDPPKDNVEAILNSLKEYGIILKILTGDNEIVTAAIAEKVGLNNNNILLGTQIDNMEDNQLKEDIEKVTIFAKLTPEQKARIVRLLRENGHTVGFIGDGINDAPAMHAADVAISVDNAVDIAKETADIILLEKDLRILEDGVLEGRKTFGNIMKYIKITASSNFGNVFSVLVASTFLPFLPMDPLQLIFLNLTYDLSMTSIPWDTMDKDYLDKPRKWDASNIGKFMVWFGPTSSIFDMTTYALMFFIIGPMIFGKSYYLLPENLRQGFVALFQSGWFVESLWTQTLVVHMIRTEKIPFIESIAGWPLLLFTSAAVAFGTIIPFTSFGAQLHLVPLPGLYFIYLIITVVAYMILAQFVKVLFMKRFGSLL</sequence>
<dbReference type="PROSITE" id="PS00154">
    <property type="entry name" value="ATPASE_E1_E2"/>
    <property type="match status" value="1"/>
</dbReference>
<keyword evidence="10" id="KW-0547">Nucleotide-binding</keyword>
<protein>
    <recommendedName>
        <fullName evidence="5">Magnesium-transporting ATPase, P-type 1</fullName>
        <ecNumber evidence="4">7.2.2.14</ecNumber>
    </recommendedName>
    <alternativeName>
        <fullName evidence="16">Mg(2+) transport ATPase, P-type 1</fullName>
    </alternativeName>
</protein>
<feature type="transmembrane region" description="Helical" evidence="18">
    <location>
        <begin position="679"/>
        <end position="703"/>
    </location>
</feature>
<comment type="function">
    <text evidence="1">Mediates magnesium influx to the cytosol.</text>
</comment>
<dbReference type="GO" id="GO:0005524">
    <property type="term" value="F:ATP binding"/>
    <property type="evidence" value="ECO:0007669"/>
    <property type="project" value="UniProtKB-KW"/>
</dbReference>
<dbReference type="InterPro" id="IPR036412">
    <property type="entry name" value="HAD-like_sf"/>
</dbReference>
<evidence type="ECO:0000256" key="7">
    <source>
        <dbReference type="ARBA" id="ARBA00022519"/>
    </source>
</evidence>
<evidence type="ECO:0000256" key="4">
    <source>
        <dbReference type="ARBA" id="ARBA00012786"/>
    </source>
</evidence>
<evidence type="ECO:0000256" key="8">
    <source>
        <dbReference type="ARBA" id="ARBA00022553"/>
    </source>
</evidence>
<dbReference type="InterPro" id="IPR044492">
    <property type="entry name" value="P_typ_ATPase_HD_dom"/>
</dbReference>
<keyword evidence="15 18" id="KW-0472">Membrane</keyword>
<dbReference type="InterPro" id="IPR006068">
    <property type="entry name" value="ATPase_P-typ_cation-transptr_C"/>
</dbReference>
<evidence type="ECO:0000259" key="19">
    <source>
        <dbReference type="SMART" id="SM00831"/>
    </source>
</evidence>
<dbReference type="GO" id="GO:0005886">
    <property type="term" value="C:plasma membrane"/>
    <property type="evidence" value="ECO:0007669"/>
    <property type="project" value="UniProtKB-SubCell"/>
</dbReference>
<keyword evidence="14 18" id="KW-1133">Transmembrane helix</keyword>
<dbReference type="SUPFAM" id="SSF81665">
    <property type="entry name" value="Calcium ATPase, transmembrane domain M"/>
    <property type="match status" value="1"/>
</dbReference>
<evidence type="ECO:0000256" key="18">
    <source>
        <dbReference type="SAM" id="Phobius"/>
    </source>
</evidence>
<keyword evidence="9 18" id="KW-0812">Transmembrane</keyword>
<dbReference type="InterPro" id="IPR004014">
    <property type="entry name" value="ATPase_P-typ_cation-transptr_N"/>
</dbReference>
<evidence type="ECO:0000256" key="13">
    <source>
        <dbReference type="ARBA" id="ARBA00022967"/>
    </source>
</evidence>
<evidence type="ECO:0000256" key="11">
    <source>
        <dbReference type="ARBA" id="ARBA00022840"/>
    </source>
</evidence>
<dbReference type="InterPro" id="IPR059000">
    <property type="entry name" value="ATPase_P-type_domA"/>
</dbReference>
<dbReference type="InterPro" id="IPR023299">
    <property type="entry name" value="ATPase_P-typ_cyto_dom_N"/>
</dbReference>
<keyword evidence="7" id="KW-0997">Cell inner membrane</keyword>
<reference evidence="20" key="1">
    <citation type="submission" date="2020-08" db="EMBL/GenBank/DDBJ databases">
        <title>Genomic insights into the carbon and energy metabolism of the first obligate autotrophic acetogenic bacterium Aceticella autotrophica gen. nov., sp. nov.</title>
        <authorList>
            <person name="Toshchakov S.V."/>
            <person name="Elcheninov A.G."/>
            <person name="Kublanov I.V."/>
            <person name="Frolov E.N."/>
            <person name="Lebedinsky A.V."/>
        </authorList>
    </citation>
    <scope>NUCLEOTIDE SEQUENCE</scope>
    <source>
        <strain evidence="20">3443-3Ac</strain>
    </source>
</reference>
<dbReference type="Gene3D" id="3.40.1110.10">
    <property type="entry name" value="Calcium-transporting ATPase, cytoplasmic domain N"/>
    <property type="match status" value="1"/>
</dbReference>
<dbReference type="NCBIfam" id="TIGR01524">
    <property type="entry name" value="ATPase-IIIB_Mg"/>
    <property type="match status" value="1"/>
</dbReference>
<dbReference type="SUPFAM" id="SSF81660">
    <property type="entry name" value="Metal cation-transporting ATPase, ATP-binding domain N"/>
    <property type="match status" value="1"/>
</dbReference>
<evidence type="ECO:0000256" key="10">
    <source>
        <dbReference type="ARBA" id="ARBA00022741"/>
    </source>
</evidence>
<feature type="transmembrane region" description="Helical" evidence="18">
    <location>
        <begin position="827"/>
        <end position="851"/>
    </location>
</feature>
<feature type="transmembrane region" description="Helical" evidence="18">
    <location>
        <begin position="863"/>
        <end position="885"/>
    </location>
</feature>
<proteinExistence type="inferred from homology"/>
<evidence type="ECO:0000256" key="9">
    <source>
        <dbReference type="ARBA" id="ARBA00022692"/>
    </source>
</evidence>
<dbReference type="Pfam" id="PF00122">
    <property type="entry name" value="E1-E2_ATPase"/>
    <property type="match status" value="1"/>
</dbReference>
<dbReference type="SUPFAM" id="SSF81653">
    <property type="entry name" value="Calcium ATPase, transduction domain A"/>
    <property type="match status" value="1"/>
</dbReference>
<dbReference type="InterPro" id="IPR023298">
    <property type="entry name" value="ATPase_P-typ_TM_dom_sf"/>
</dbReference>
<dbReference type="Proteomes" id="UP000671913">
    <property type="component" value="Chromosome"/>
</dbReference>
<comment type="subcellular location">
    <subcellularLocation>
        <location evidence="2">Cell inner membrane</location>
        <topology evidence="2">Multi-pass membrane protein</topology>
    </subcellularLocation>
</comment>
<dbReference type="Pfam" id="PF00690">
    <property type="entry name" value="Cation_ATPase_N"/>
    <property type="match status" value="1"/>
</dbReference>
<keyword evidence="12" id="KW-0460">Magnesium</keyword>
<evidence type="ECO:0000256" key="12">
    <source>
        <dbReference type="ARBA" id="ARBA00022842"/>
    </source>
</evidence>
<dbReference type="InterPro" id="IPR008250">
    <property type="entry name" value="ATPase_P-typ_transduc_dom_A_sf"/>
</dbReference>
<dbReference type="Gene3D" id="1.20.1110.10">
    <property type="entry name" value="Calcium-transporting ATPase, transmembrane domain"/>
    <property type="match status" value="1"/>
</dbReference>
<evidence type="ECO:0000256" key="14">
    <source>
        <dbReference type="ARBA" id="ARBA00022989"/>
    </source>
</evidence>
<comment type="similarity">
    <text evidence="3">Belongs to the cation transport ATPase (P-type) (TC 3.A.3) family. Type IIIB subfamily.</text>
</comment>
<dbReference type="CDD" id="cd02077">
    <property type="entry name" value="P-type_ATPase_Mg"/>
    <property type="match status" value="1"/>
</dbReference>
<dbReference type="InterPro" id="IPR006415">
    <property type="entry name" value="P-type_ATPase_IIIB"/>
</dbReference>
<dbReference type="SFLD" id="SFLDF00027">
    <property type="entry name" value="p-type_atpase"/>
    <property type="match status" value="1"/>
</dbReference>
<evidence type="ECO:0000256" key="2">
    <source>
        <dbReference type="ARBA" id="ARBA00004429"/>
    </source>
</evidence>
<dbReference type="Pfam" id="PF00689">
    <property type="entry name" value="Cation_ATPase_C"/>
    <property type="match status" value="1"/>
</dbReference>
<evidence type="ECO:0000256" key="6">
    <source>
        <dbReference type="ARBA" id="ARBA00022475"/>
    </source>
</evidence>
<dbReference type="EC" id="7.2.2.14" evidence="4"/>
<dbReference type="InterPro" id="IPR001757">
    <property type="entry name" value="P_typ_ATPase"/>
</dbReference>
<feature type="transmembrane region" description="Helical" evidence="18">
    <location>
        <begin position="104"/>
        <end position="123"/>
    </location>
</feature>
<keyword evidence="13" id="KW-1278">Translocase</keyword>
<dbReference type="SFLD" id="SFLDS00003">
    <property type="entry name" value="Haloacid_Dehalogenase"/>
    <property type="match status" value="1"/>
</dbReference>
<keyword evidence="11" id="KW-0067">ATP-binding</keyword>
<dbReference type="GO" id="GO:0015444">
    <property type="term" value="F:P-type magnesium transporter activity"/>
    <property type="evidence" value="ECO:0007669"/>
    <property type="project" value="UniProtKB-EC"/>
</dbReference>
<organism evidence="20 21">
    <name type="scientific">Aceticella autotrophica</name>
    <dbReference type="NCBI Taxonomy" id="2755338"/>
    <lineage>
        <taxon>Bacteria</taxon>
        <taxon>Bacillati</taxon>
        <taxon>Bacillota</taxon>
        <taxon>Clostridia</taxon>
        <taxon>Thermoanaerobacterales</taxon>
        <taxon>Thermoanaerobacteraceae</taxon>
        <taxon>Aceticella</taxon>
    </lineage>
</organism>
<dbReference type="Gene3D" id="3.40.50.1000">
    <property type="entry name" value="HAD superfamily/HAD-like"/>
    <property type="match status" value="1"/>
</dbReference>
<keyword evidence="6" id="KW-1003">Cell membrane</keyword>
<keyword evidence="8" id="KW-0597">Phosphoprotein</keyword>
<comment type="catalytic activity">
    <reaction evidence="17">
        <text>Mg(2+)(out) + ATP + H2O = Mg(2+)(in) + ADP + phosphate + H(+)</text>
        <dbReference type="Rhea" id="RHEA:10260"/>
        <dbReference type="ChEBI" id="CHEBI:15377"/>
        <dbReference type="ChEBI" id="CHEBI:15378"/>
        <dbReference type="ChEBI" id="CHEBI:18420"/>
        <dbReference type="ChEBI" id="CHEBI:30616"/>
        <dbReference type="ChEBI" id="CHEBI:43474"/>
        <dbReference type="ChEBI" id="CHEBI:456216"/>
        <dbReference type="EC" id="7.2.2.14"/>
    </reaction>
</comment>
<dbReference type="KEGG" id="aaut:ACETAC_07930"/>
<dbReference type="SMART" id="SM00831">
    <property type="entry name" value="Cation_ATPase_N"/>
    <property type="match status" value="1"/>
</dbReference>
<dbReference type="Gene3D" id="2.70.150.10">
    <property type="entry name" value="Calcium-transporting ATPase, cytoplasmic transduction domain A"/>
    <property type="match status" value="1"/>
</dbReference>
<feature type="transmembrane region" description="Helical" evidence="18">
    <location>
        <begin position="70"/>
        <end position="92"/>
    </location>
</feature>
<evidence type="ECO:0000256" key="1">
    <source>
        <dbReference type="ARBA" id="ARBA00003954"/>
    </source>
</evidence>
<gene>
    <name evidence="20" type="primary">mgtA</name>
    <name evidence="20" type="ORF">ACETAC_07930</name>
</gene>
<keyword evidence="21" id="KW-1185">Reference proteome</keyword>
<evidence type="ECO:0000256" key="17">
    <source>
        <dbReference type="ARBA" id="ARBA00047295"/>
    </source>
</evidence>
<dbReference type="NCBIfam" id="NF011702">
    <property type="entry name" value="PRK15122.1"/>
    <property type="match status" value="1"/>
</dbReference>
<evidence type="ECO:0000256" key="15">
    <source>
        <dbReference type="ARBA" id="ARBA00023136"/>
    </source>
</evidence>
<name>A0A975AUQ8_9THEO</name>